<evidence type="ECO:0000313" key="1">
    <source>
        <dbReference type="EMBL" id="KAK7234358.1"/>
    </source>
</evidence>
<evidence type="ECO:0000313" key="2">
    <source>
        <dbReference type="Proteomes" id="UP001372338"/>
    </source>
</evidence>
<dbReference type="AlphaFoldDB" id="A0AAN9DWW7"/>
<proteinExistence type="predicted"/>
<dbReference type="EMBL" id="JAYWIO010000063">
    <property type="protein sequence ID" value="KAK7234358.1"/>
    <property type="molecule type" value="Genomic_DNA"/>
</dbReference>
<reference evidence="1 2" key="1">
    <citation type="submission" date="2024-01" db="EMBL/GenBank/DDBJ databases">
        <title>The genomes of 5 underutilized Papilionoideae crops provide insights into root nodulation and disease resistanc.</title>
        <authorList>
            <person name="Yuan L."/>
        </authorList>
    </citation>
    <scope>NUCLEOTIDE SEQUENCE [LARGE SCALE GENOMIC DNA]</scope>
    <source>
        <strain evidence="1">ZHUSHIDOU_FW_LH</strain>
        <tissue evidence="1">Leaf</tissue>
    </source>
</reference>
<gene>
    <name evidence="1" type="ORF">RIF29_47007</name>
</gene>
<keyword evidence="2" id="KW-1185">Reference proteome</keyword>
<protein>
    <submittedName>
        <fullName evidence="1">Uncharacterized protein</fullName>
    </submittedName>
</protein>
<name>A0AAN9DWW7_CROPI</name>
<sequence>MVPSSRARKLTWGARFSIQKVPRRPFLKPYAHPECRFGCIFSSGLTDCLKKALSLLYQALELTANTGFSSFRFPIPLEHELEKGTRLLCE</sequence>
<dbReference type="Proteomes" id="UP001372338">
    <property type="component" value="Unassembled WGS sequence"/>
</dbReference>
<organism evidence="1 2">
    <name type="scientific">Crotalaria pallida</name>
    <name type="common">Smooth rattlebox</name>
    <name type="synonym">Crotalaria striata</name>
    <dbReference type="NCBI Taxonomy" id="3830"/>
    <lineage>
        <taxon>Eukaryota</taxon>
        <taxon>Viridiplantae</taxon>
        <taxon>Streptophyta</taxon>
        <taxon>Embryophyta</taxon>
        <taxon>Tracheophyta</taxon>
        <taxon>Spermatophyta</taxon>
        <taxon>Magnoliopsida</taxon>
        <taxon>eudicotyledons</taxon>
        <taxon>Gunneridae</taxon>
        <taxon>Pentapetalae</taxon>
        <taxon>rosids</taxon>
        <taxon>fabids</taxon>
        <taxon>Fabales</taxon>
        <taxon>Fabaceae</taxon>
        <taxon>Papilionoideae</taxon>
        <taxon>50 kb inversion clade</taxon>
        <taxon>genistoids sensu lato</taxon>
        <taxon>core genistoids</taxon>
        <taxon>Crotalarieae</taxon>
        <taxon>Crotalaria</taxon>
    </lineage>
</organism>
<comment type="caution">
    <text evidence="1">The sequence shown here is derived from an EMBL/GenBank/DDBJ whole genome shotgun (WGS) entry which is preliminary data.</text>
</comment>
<accession>A0AAN9DWW7</accession>